<protein>
    <submittedName>
        <fullName evidence="2">Uncharacterized protein</fullName>
    </submittedName>
</protein>
<gene>
    <name evidence="2" type="ORF">PIB30_052576</name>
</gene>
<organism evidence="2 3">
    <name type="scientific">Stylosanthes scabra</name>
    <dbReference type="NCBI Taxonomy" id="79078"/>
    <lineage>
        <taxon>Eukaryota</taxon>
        <taxon>Viridiplantae</taxon>
        <taxon>Streptophyta</taxon>
        <taxon>Embryophyta</taxon>
        <taxon>Tracheophyta</taxon>
        <taxon>Spermatophyta</taxon>
        <taxon>Magnoliopsida</taxon>
        <taxon>eudicotyledons</taxon>
        <taxon>Gunneridae</taxon>
        <taxon>Pentapetalae</taxon>
        <taxon>rosids</taxon>
        <taxon>fabids</taxon>
        <taxon>Fabales</taxon>
        <taxon>Fabaceae</taxon>
        <taxon>Papilionoideae</taxon>
        <taxon>50 kb inversion clade</taxon>
        <taxon>dalbergioids sensu lato</taxon>
        <taxon>Dalbergieae</taxon>
        <taxon>Pterocarpus clade</taxon>
        <taxon>Stylosanthes</taxon>
    </lineage>
</organism>
<proteinExistence type="predicted"/>
<keyword evidence="1" id="KW-1133">Transmembrane helix</keyword>
<keyword evidence="1" id="KW-0812">Transmembrane</keyword>
<evidence type="ECO:0000313" key="2">
    <source>
        <dbReference type="EMBL" id="MED6221235.1"/>
    </source>
</evidence>
<accession>A0ABU6ZGY5</accession>
<keyword evidence="1" id="KW-0472">Membrane</keyword>
<sequence length="113" mass="13251">MAMARNDVPYALIRVIIIGVIICSVITEFEFLDAIIYQRPPLVRRRRTWSPTYHDASDLNACINKCKETYKKYEVRKRFCIDKCMVLKYCVGNCMKLFKGNKEKLDSCKKGCR</sequence>
<evidence type="ECO:0000313" key="3">
    <source>
        <dbReference type="Proteomes" id="UP001341840"/>
    </source>
</evidence>
<keyword evidence="3" id="KW-1185">Reference proteome</keyword>
<dbReference type="Proteomes" id="UP001341840">
    <property type="component" value="Unassembled WGS sequence"/>
</dbReference>
<evidence type="ECO:0000256" key="1">
    <source>
        <dbReference type="SAM" id="Phobius"/>
    </source>
</evidence>
<feature type="transmembrane region" description="Helical" evidence="1">
    <location>
        <begin position="12"/>
        <end position="37"/>
    </location>
</feature>
<reference evidence="2 3" key="1">
    <citation type="journal article" date="2023" name="Plants (Basel)">
        <title>Bridging the Gap: Combining Genomics and Transcriptomics Approaches to Understand Stylosanthes scabra, an Orphan Legume from the Brazilian Caatinga.</title>
        <authorList>
            <person name="Ferreira-Neto J.R.C."/>
            <person name="da Silva M.D."/>
            <person name="Binneck E."/>
            <person name="de Melo N.F."/>
            <person name="da Silva R.H."/>
            <person name="de Melo A.L.T.M."/>
            <person name="Pandolfi V."/>
            <person name="Bustamante F.O."/>
            <person name="Brasileiro-Vidal A.C."/>
            <person name="Benko-Iseppon A.M."/>
        </authorList>
    </citation>
    <scope>NUCLEOTIDE SEQUENCE [LARGE SCALE GENOMIC DNA]</scope>
    <source>
        <tissue evidence="2">Leaves</tissue>
    </source>
</reference>
<dbReference type="EMBL" id="JASCZI010272243">
    <property type="protein sequence ID" value="MED6221235.1"/>
    <property type="molecule type" value="Genomic_DNA"/>
</dbReference>
<name>A0ABU6ZGY5_9FABA</name>
<comment type="caution">
    <text evidence="2">The sequence shown here is derived from an EMBL/GenBank/DDBJ whole genome shotgun (WGS) entry which is preliminary data.</text>
</comment>